<evidence type="ECO:0000256" key="1">
    <source>
        <dbReference type="SAM" id="MobiDB-lite"/>
    </source>
</evidence>
<dbReference type="VEuPathDB" id="FungiDB:ASPBRDRAFT_198108"/>
<reference evidence="3" key="1">
    <citation type="journal article" date="2017" name="Genome Biol.">
        <title>Comparative genomics reveals high biological diversity and specific adaptations in the industrially and medically important fungal genus Aspergillus.</title>
        <authorList>
            <person name="de Vries R.P."/>
            <person name="Riley R."/>
            <person name="Wiebenga A."/>
            <person name="Aguilar-Osorio G."/>
            <person name="Amillis S."/>
            <person name="Uchima C.A."/>
            <person name="Anderluh G."/>
            <person name="Asadollahi M."/>
            <person name="Askin M."/>
            <person name="Barry K."/>
            <person name="Battaglia E."/>
            <person name="Bayram O."/>
            <person name="Benocci T."/>
            <person name="Braus-Stromeyer S.A."/>
            <person name="Caldana C."/>
            <person name="Canovas D."/>
            <person name="Cerqueira G.C."/>
            <person name="Chen F."/>
            <person name="Chen W."/>
            <person name="Choi C."/>
            <person name="Clum A."/>
            <person name="Dos Santos R.A."/>
            <person name="Damasio A.R."/>
            <person name="Diallinas G."/>
            <person name="Emri T."/>
            <person name="Fekete E."/>
            <person name="Flipphi M."/>
            <person name="Freyberg S."/>
            <person name="Gallo A."/>
            <person name="Gournas C."/>
            <person name="Habgood R."/>
            <person name="Hainaut M."/>
            <person name="Harispe M.L."/>
            <person name="Henrissat B."/>
            <person name="Hilden K.S."/>
            <person name="Hope R."/>
            <person name="Hossain A."/>
            <person name="Karabika E."/>
            <person name="Karaffa L."/>
            <person name="Karanyi Z."/>
            <person name="Krasevec N."/>
            <person name="Kuo A."/>
            <person name="Kusch H."/>
            <person name="LaButti K."/>
            <person name="Lagendijk E.L."/>
            <person name="Lapidus A."/>
            <person name="Levasseur A."/>
            <person name="Lindquist E."/>
            <person name="Lipzen A."/>
            <person name="Logrieco A.F."/>
            <person name="MacCabe A."/>
            <person name="Maekelae M.R."/>
            <person name="Malavazi I."/>
            <person name="Melin P."/>
            <person name="Meyer V."/>
            <person name="Mielnichuk N."/>
            <person name="Miskei M."/>
            <person name="Molnar A.P."/>
            <person name="Mule G."/>
            <person name="Ngan C.Y."/>
            <person name="Orejas M."/>
            <person name="Orosz E."/>
            <person name="Ouedraogo J.P."/>
            <person name="Overkamp K.M."/>
            <person name="Park H.-S."/>
            <person name="Perrone G."/>
            <person name="Piumi F."/>
            <person name="Punt P.J."/>
            <person name="Ram A.F."/>
            <person name="Ramon A."/>
            <person name="Rauscher S."/>
            <person name="Record E."/>
            <person name="Riano-Pachon D.M."/>
            <person name="Robert V."/>
            <person name="Roehrig J."/>
            <person name="Ruller R."/>
            <person name="Salamov A."/>
            <person name="Salih N.S."/>
            <person name="Samson R.A."/>
            <person name="Sandor E."/>
            <person name="Sanguinetti M."/>
            <person name="Schuetze T."/>
            <person name="Sepcic K."/>
            <person name="Shelest E."/>
            <person name="Sherlock G."/>
            <person name="Sophianopoulou V."/>
            <person name="Squina F.M."/>
            <person name="Sun H."/>
            <person name="Susca A."/>
            <person name="Todd R.B."/>
            <person name="Tsang A."/>
            <person name="Unkles S.E."/>
            <person name="van de Wiele N."/>
            <person name="van Rossen-Uffink D."/>
            <person name="Oliveira J.V."/>
            <person name="Vesth T.C."/>
            <person name="Visser J."/>
            <person name="Yu J.-H."/>
            <person name="Zhou M."/>
            <person name="Andersen M.R."/>
            <person name="Archer D.B."/>
            <person name="Baker S.E."/>
            <person name="Benoit I."/>
            <person name="Brakhage A.A."/>
            <person name="Braus G.H."/>
            <person name="Fischer R."/>
            <person name="Frisvad J.C."/>
            <person name="Goldman G.H."/>
            <person name="Houbraken J."/>
            <person name="Oakley B."/>
            <person name="Pocsi I."/>
            <person name="Scazzocchio C."/>
            <person name="Seiboth B."/>
            <person name="vanKuyk P.A."/>
            <person name="Wortman J."/>
            <person name="Dyer P.S."/>
            <person name="Grigoriev I.V."/>
        </authorList>
    </citation>
    <scope>NUCLEOTIDE SEQUENCE [LARGE SCALE GENOMIC DNA]</scope>
    <source>
        <strain evidence="3">CBS 101740 / IMI 381727 / IBT 21946</strain>
    </source>
</reference>
<accession>A0A1L9UCM6</accession>
<keyword evidence="3" id="KW-1185">Reference proteome</keyword>
<evidence type="ECO:0000313" key="3">
    <source>
        <dbReference type="Proteomes" id="UP000184499"/>
    </source>
</evidence>
<organism evidence="2 3">
    <name type="scientific">Aspergillus brasiliensis (strain CBS 101740 / IMI 381727 / IBT 21946)</name>
    <dbReference type="NCBI Taxonomy" id="767769"/>
    <lineage>
        <taxon>Eukaryota</taxon>
        <taxon>Fungi</taxon>
        <taxon>Dikarya</taxon>
        <taxon>Ascomycota</taxon>
        <taxon>Pezizomycotina</taxon>
        <taxon>Eurotiomycetes</taxon>
        <taxon>Eurotiomycetidae</taxon>
        <taxon>Eurotiales</taxon>
        <taxon>Aspergillaceae</taxon>
        <taxon>Aspergillus</taxon>
        <taxon>Aspergillus subgen. Circumdati</taxon>
    </lineage>
</organism>
<evidence type="ECO:0000313" key="2">
    <source>
        <dbReference type="EMBL" id="OJJ69437.1"/>
    </source>
</evidence>
<dbReference type="EMBL" id="KV878688">
    <property type="protein sequence ID" value="OJJ69437.1"/>
    <property type="molecule type" value="Genomic_DNA"/>
</dbReference>
<feature type="compositionally biased region" description="Low complexity" evidence="1">
    <location>
        <begin position="15"/>
        <end position="27"/>
    </location>
</feature>
<dbReference type="OrthoDB" id="5376140at2759"/>
<name>A0A1L9UCM6_ASPBC</name>
<sequence length="467" mass="52404">MPLKITSGHRAVYVPSSDAAPDSSDLSELSEDDNLGYDDSEDDTLFEHDGCEIGSEIASRQLSIHHYNVKEWDTHDAYRELYKFWKQTIVRSFAVDDTFHHEYEETRNWITVKALIPTWPGYMGFIRYSKATGTIIFVNADALLLQSTHIPSNNSSAPGTEDPTNDALFQFQNERLKAVAYVLLRSGFNIQITSRKYIWTFNLPPSILKSSSNNSNLLSCTVSDLNLTHKPITTITPTWQPRPTHDLTITITTSHPQLLLLTPRIFRTWLHVSLHLTKSPSANIIRTQHGDILLDPEYSGMLYLRGILLPEPSFDKTQYKYGYNFHYGIPTTSGRRLASPLHELDLICSIWDAAICSNPGEVLPKFVEMICGGRPWPVDVIWADGGGGGGGGGPMAAEAVKAVWWSLLVKGGDGVFYYCGPRGEEASEIRRLLGKEPVAVPSGLWDALRTLRLIRTVWEERDVRAVR</sequence>
<dbReference type="GeneID" id="93573659"/>
<gene>
    <name evidence="2" type="ORF">ASPBRDRAFT_198108</name>
</gene>
<dbReference type="STRING" id="767769.A0A1L9UCM6"/>
<dbReference type="AlphaFoldDB" id="A0A1L9UCM6"/>
<feature type="region of interest" description="Disordered" evidence="1">
    <location>
        <begin position="14"/>
        <end position="34"/>
    </location>
</feature>
<dbReference type="OMA" id="MGFIRYS"/>
<proteinExistence type="predicted"/>
<dbReference type="Proteomes" id="UP000184499">
    <property type="component" value="Unassembled WGS sequence"/>
</dbReference>
<dbReference type="RefSeq" id="XP_067476686.1">
    <property type="nucleotide sequence ID" value="XM_067621171.1"/>
</dbReference>
<protein>
    <submittedName>
        <fullName evidence="2">Uncharacterized protein</fullName>
    </submittedName>
</protein>